<dbReference type="InterPro" id="IPR036770">
    <property type="entry name" value="Ankyrin_rpt-contain_sf"/>
</dbReference>
<dbReference type="SUPFAM" id="SSF48403">
    <property type="entry name" value="Ankyrin repeat"/>
    <property type="match status" value="1"/>
</dbReference>
<dbReference type="RefSeq" id="WP_207702605.1">
    <property type="nucleotide sequence ID" value="NZ_JAFREL020000003.1"/>
</dbReference>
<accession>A0ABV0EVE0</accession>
<dbReference type="PROSITE" id="PS51257">
    <property type="entry name" value="PROKAR_LIPOPROTEIN"/>
    <property type="match status" value="1"/>
</dbReference>
<reference evidence="5 6" key="1">
    <citation type="submission" date="2021-03" db="EMBL/GenBank/DDBJ databases">
        <authorList>
            <person name="Gilmore M.S."/>
            <person name="Schwartzman J."/>
            <person name="Van Tyne D."/>
            <person name="Martin M."/>
            <person name="Earl A.M."/>
            <person name="Manson A.L."/>
            <person name="Straub T."/>
            <person name="Salamzade R."/>
            <person name="Saavedra J."/>
            <person name="Lebreton F."/>
            <person name="Prichula J."/>
            <person name="Schaufler K."/>
            <person name="Gaca A."/>
            <person name="Sgardioli B."/>
            <person name="Wagenaar J."/>
            <person name="Strong T."/>
        </authorList>
    </citation>
    <scope>NUCLEOTIDE SEQUENCE [LARGE SCALE GENOMIC DNA]</scope>
    <source>
        <strain evidence="5 6">665A</strain>
    </source>
</reference>
<dbReference type="InterPro" id="IPR002110">
    <property type="entry name" value="Ankyrin_rpt"/>
</dbReference>
<reference evidence="5 6" key="2">
    <citation type="submission" date="2024-02" db="EMBL/GenBank/DDBJ databases">
        <title>The Genome Sequence of Enterococcus sp. DIV0159.</title>
        <authorList>
            <person name="Earl A."/>
            <person name="Manson A."/>
            <person name="Gilmore M."/>
            <person name="Sanders J."/>
            <person name="Shea T."/>
            <person name="Howe W."/>
            <person name="Livny J."/>
            <person name="Cuomo C."/>
            <person name="Neafsey D."/>
            <person name="Birren B."/>
        </authorList>
    </citation>
    <scope>NUCLEOTIDE SEQUENCE [LARGE SCALE GENOMIC DNA]</scope>
    <source>
        <strain evidence="5 6">665A</strain>
    </source>
</reference>
<evidence type="ECO:0000256" key="2">
    <source>
        <dbReference type="ARBA" id="ARBA00023043"/>
    </source>
</evidence>
<dbReference type="InterPro" id="IPR050889">
    <property type="entry name" value="Dendritic_Spine_Reg/Scaffold"/>
</dbReference>
<dbReference type="Gene3D" id="1.25.40.20">
    <property type="entry name" value="Ankyrin repeat-containing domain"/>
    <property type="match status" value="1"/>
</dbReference>
<dbReference type="EMBL" id="JAFREL020000003">
    <property type="protein sequence ID" value="MEO1771875.1"/>
    <property type="molecule type" value="Genomic_DNA"/>
</dbReference>
<evidence type="ECO:0000313" key="6">
    <source>
        <dbReference type="Proteomes" id="UP000664357"/>
    </source>
</evidence>
<dbReference type="PANTHER" id="PTHR24166">
    <property type="entry name" value="ROLLING PEBBLES, ISOFORM B"/>
    <property type="match status" value="1"/>
</dbReference>
<keyword evidence="2 3" id="KW-0040">ANK repeat</keyword>
<evidence type="ECO:0000256" key="3">
    <source>
        <dbReference type="PROSITE-ProRule" id="PRU00023"/>
    </source>
</evidence>
<proteinExistence type="predicted"/>
<dbReference type="PROSITE" id="PS50088">
    <property type="entry name" value="ANK_REPEAT"/>
    <property type="match status" value="1"/>
</dbReference>
<dbReference type="PANTHER" id="PTHR24166:SF48">
    <property type="entry name" value="PROTEIN VAPYRIN"/>
    <property type="match status" value="1"/>
</dbReference>
<evidence type="ECO:0000313" key="5">
    <source>
        <dbReference type="EMBL" id="MEO1771875.1"/>
    </source>
</evidence>
<dbReference type="PROSITE" id="PS50297">
    <property type="entry name" value="ANK_REP_REGION"/>
    <property type="match status" value="1"/>
</dbReference>
<organism evidence="5 6">
    <name type="scientific">Candidatus Enterococcus ferrettii</name>
    <dbReference type="NCBI Taxonomy" id="2815324"/>
    <lineage>
        <taxon>Bacteria</taxon>
        <taxon>Bacillati</taxon>
        <taxon>Bacillota</taxon>
        <taxon>Bacilli</taxon>
        <taxon>Lactobacillales</taxon>
        <taxon>Enterococcaceae</taxon>
        <taxon>Enterococcus</taxon>
    </lineage>
</organism>
<sequence>MKYLQLTTWKLILTIFALLLFFSGCQSHSQKSKSTDTTTVSTAEMTTVEASTQQKEDTVSTTQSKEDTAMNYPSGSLIEAVSANNLDQTNDILSSSNYPIDEVNEKSETPLLIAVHNNQVAIAKALIDSGADINKQDGIQDSPYLYAGAEGRTEILAYMLAHATPNQSITNRFGGNALIPAAEKGHLENVKILLADKRAAINHQNNYGYTALIEAVALRDGSQVYQDIVAELLRNGADPTLVDNYGKSALDYANQLGYGNMARMLQEAIK</sequence>
<feature type="repeat" description="ANK" evidence="3">
    <location>
        <begin position="106"/>
        <end position="138"/>
    </location>
</feature>
<comment type="caution">
    <text evidence="5">The sequence shown here is derived from an EMBL/GenBank/DDBJ whole genome shotgun (WGS) entry which is preliminary data.</text>
</comment>
<dbReference type="Proteomes" id="UP000664357">
    <property type="component" value="Unassembled WGS sequence"/>
</dbReference>
<evidence type="ECO:0000256" key="4">
    <source>
        <dbReference type="SAM" id="MobiDB-lite"/>
    </source>
</evidence>
<protein>
    <recommendedName>
        <fullName evidence="7">Ankyrin repeat domain-containing protein</fullName>
    </recommendedName>
</protein>
<gene>
    <name evidence="5" type="ORF">JZO67_003857</name>
</gene>
<feature type="compositionally biased region" description="Basic and acidic residues" evidence="4">
    <location>
        <begin position="54"/>
        <end position="68"/>
    </location>
</feature>
<evidence type="ECO:0008006" key="7">
    <source>
        <dbReference type="Google" id="ProtNLM"/>
    </source>
</evidence>
<keyword evidence="6" id="KW-1185">Reference proteome</keyword>
<dbReference type="Pfam" id="PF12796">
    <property type="entry name" value="Ank_2"/>
    <property type="match status" value="1"/>
</dbReference>
<dbReference type="Pfam" id="PF00023">
    <property type="entry name" value="Ank"/>
    <property type="match status" value="1"/>
</dbReference>
<feature type="region of interest" description="Disordered" evidence="4">
    <location>
        <begin position="47"/>
        <end position="70"/>
    </location>
</feature>
<keyword evidence="1" id="KW-0677">Repeat</keyword>
<evidence type="ECO:0000256" key="1">
    <source>
        <dbReference type="ARBA" id="ARBA00022737"/>
    </source>
</evidence>
<name>A0ABV0EVE0_9ENTE</name>
<dbReference type="SMART" id="SM00248">
    <property type="entry name" value="ANK"/>
    <property type="match status" value="4"/>
</dbReference>